<evidence type="ECO:0000256" key="1">
    <source>
        <dbReference type="SAM" id="Phobius"/>
    </source>
</evidence>
<reference evidence="2" key="1">
    <citation type="submission" date="2019-08" db="EMBL/GenBank/DDBJ databases">
        <authorList>
            <person name="Kucharzyk K."/>
            <person name="Murdoch R.W."/>
            <person name="Higgins S."/>
            <person name="Loffler F."/>
        </authorList>
    </citation>
    <scope>NUCLEOTIDE SEQUENCE</scope>
</reference>
<dbReference type="EMBL" id="VSSQ01000233">
    <property type="protein sequence ID" value="MPL87116.1"/>
    <property type="molecule type" value="Genomic_DNA"/>
</dbReference>
<name>A0A644V6Z2_9ZZZZ</name>
<dbReference type="AlphaFoldDB" id="A0A644V6Z2"/>
<protein>
    <submittedName>
        <fullName evidence="2">Uncharacterized protein</fullName>
    </submittedName>
</protein>
<comment type="caution">
    <text evidence="2">The sequence shown here is derived from an EMBL/GenBank/DDBJ whole genome shotgun (WGS) entry which is preliminary data.</text>
</comment>
<keyword evidence="1" id="KW-0812">Transmembrane</keyword>
<accession>A0A644V6Z2</accession>
<feature type="transmembrane region" description="Helical" evidence="1">
    <location>
        <begin position="98"/>
        <end position="114"/>
    </location>
</feature>
<proteinExistence type="predicted"/>
<sequence length="180" mass="20880">MIDQGNLFDFEDFFKDKKDYISWKNGGYKIYFNVKRFFCNPTSKKEINLLDQVELLINSSPGDPSGSLIEKCRHFIQLHRIVENTNARKRLERWAKRVIVVYLFVVFILVVFDSNNIHKAIEISDAVMITILSTTTINIIGLGLIILRGHFYTKEEGVSINRIKGKEECSTDTTIDNREQ</sequence>
<keyword evidence="1" id="KW-1133">Transmembrane helix</keyword>
<gene>
    <name evidence="2" type="ORF">SDC9_33110</name>
</gene>
<keyword evidence="1" id="KW-0472">Membrane</keyword>
<organism evidence="2">
    <name type="scientific">bioreactor metagenome</name>
    <dbReference type="NCBI Taxonomy" id="1076179"/>
    <lineage>
        <taxon>unclassified sequences</taxon>
        <taxon>metagenomes</taxon>
        <taxon>ecological metagenomes</taxon>
    </lineage>
</organism>
<feature type="transmembrane region" description="Helical" evidence="1">
    <location>
        <begin position="126"/>
        <end position="147"/>
    </location>
</feature>
<evidence type="ECO:0000313" key="2">
    <source>
        <dbReference type="EMBL" id="MPL87116.1"/>
    </source>
</evidence>